<evidence type="ECO:0000313" key="1">
    <source>
        <dbReference type="EMBL" id="CAD7403443.1"/>
    </source>
</evidence>
<dbReference type="AlphaFoldDB" id="A0A7R9CVV4"/>
<name>A0A7R9CVV4_TIMPO</name>
<gene>
    <name evidence="1" type="ORF">TPSB3V08_LOCUS4051</name>
</gene>
<accession>A0A7R9CVV4</accession>
<reference evidence="1" key="1">
    <citation type="submission" date="2020-11" db="EMBL/GenBank/DDBJ databases">
        <authorList>
            <person name="Tran Van P."/>
        </authorList>
    </citation>
    <scope>NUCLEOTIDE SEQUENCE</scope>
</reference>
<dbReference type="EMBL" id="OD001868">
    <property type="protein sequence ID" value="CAD7403443.1"/>
    <property type="molecule type" value="Genomic_DNA"/>
</dbReference>
<sequence>MDLPPGMRRETTTVVITEQAGLSQVHLLHQHSLRYYVIHRSRVRSSANLDFLRSSGSGAGSTQPPYHQNLKAPSTTPPSFIVAGCSSYNEKLVSEKPVCSVAVTFDICSFHNIWGQCLHNVGYYIVVSIFYDNPTPPQESVTKLVSTIDLVINSRNKRDITNGETLWSRINRSKSVAIIHHTNCIRGWTNGALHFYPWTQRNERDASASVVIIHLILPLPSLIVPTSHCHTDDSLEAEDISVSTIPAGHCPGSVIRWSTVYALCGDRPLAEWPKSNQSPQIARF</sequence>
<protein>
    <submittedName>
        <fullName evidence="1">Uncharacterized protein</fullName>
    </submittedName>
</protein>
<organism evidence="1">
    <name type="scientific">Timema poppense</name>
    <name type="common">Walking stick</name>
    <dbReference type="NCBI Taxonomy" id="170557"/>
    <lineage>
        <taxon>Eukaryota</taxon>
        <taxon>Metazoa</taxon>
        <taxon>Ecdysozoa</taxon>
        <taxon>Arthropoda</taxon>
        <taxon>Hexapoda</taxon>
        <taxon>Insecta</taxon>
        <taxon>Pterygota</taxon>
        <taxon>Neoptera</taxon>
        <taxon>Polyneoptera</taxon>
        <taxon>Phasmatodea</taxon>
        <taxon>Timematodea</taxon>
        <taxon>Timematoidea</taxon>
        <taxon>Timematidae</taxon>
        <taxon>Timema</taxon>
    </lineage>
</organism>
<proteinExistence type="predicted"/>